<reference evidence="1 2" key="1">
    <citation type="journal article" date="2014" name="Genome Announc.">
        <title>Draft Genome Sequence of Geobacillus icigianus Strain G1w1T Isolated from Hot Springs in the Valley of Geysers, Kamchatka (Russian Federation).</title>
        <authorList>
            <person name="Bryanskaya A.V."/>
            <person name="Rozanov A.S."/>
            <person name="Logacheva M.D."/>
            <person name="Kotenko A.V."/>
            <person name="Peltek S.E."/>
        </authorList>
    </citation>
    <scope>NUCLEOTIDE SEQUENCE [LARGE SCALE GENOMIC DNA]</scope>
    <source>
        <strain evidence="1 2">G1w1</strain>
    </source>
</reference>
<comment type="caution">
    <text evidence="1">The sequence shown here is derived from an EMBL/GenBank/DDBJ whole genome shotgun (WGS) entry which is preliminary data.</text>
</comment>
<evidence type="ECO:0000313" key="2">
    <source>
        <dbReference type="Proteomes" id="UP000029267"/>
    </source>
</evidence>
<sequence>MPPINVANTNDISVIYSSNMVIHSFGWKVSRGAGHLFLALIMSFSRGPVISCKMLLIPPFIN</sequence>
<organism evidence="1 2">
    <name type="scientific">Geobacillus icigianus</name>
    <dbReference type="NCBI Taxonomy" id="1430331"/>
    <lineage>
        <taxon>Bacteria</taxon>
        <taxon>Bacillati</taxon>
        <taxon>Bacillota</taxon>
        <taxon>Bacilli</taxon>
        <taxon>Bacillales</taxon>
        <taxon>Anoxybacillaceae</taxon>
        <taxon>Geobacillus</taxon>
    </lineage>
</organism>
<evidence type="ECO:0000313" key="1">
    <source>
        <dbReference type="EMBL" id="MEB3751893.1"/>
    </source>
</evidence>
<dbReference type="EMBL" id="JPYA02000004">
    <property type="protein sequence ID" value="MEB3751893.1"/>
    <property type="molecule type" value="Genomic_DNA"/>
</dbReference>
<protein>
    <submittedName>
        <fullName evidence="1">Uncharacterized protein</fullName>
    </submittedName>
</protein>
<accession>A0ABU6BKF8</accession>
<dbReference type="Proteomes" id="UP000029267">
    <property type="component" value="Unassembled WGS sequence"/>
</dbReference>
<name>A0ABU6BKF8_9BACL</name>
<gene>
    <name evidence="1" type="ORF">EP10_002765</name>
</gene>
<proteinExistence type="predicted"/>
<keyword evidence="2" id="KW-1185">Reference proteome</keyword>